<evidence type="ECO:0000256" key="1">
    <source>
        <dbReference type="ARBA" id="ARBA00006484"/>
    </source>
</evidence>
<dbReference type="GO" id="GO:0016491">
    <property type="term" value="F:oxidoreductase activity"/>
    <property type="evidence" value="ECO:0007669"/>
    <property type="project" value="UniProtKB-KW"/>
</dbReference>
<dbReference type="PANTHER" id="PTHR43477:SF1">
    <property type="entry name" value="DIHYDROANTICAPSIN 7-DEHYDROGENASE"/>
    <property type="match status" value="1"/>
</dbReference>
<keyword evidence="2" id="KW-0560">Oxidoreductase</keyword>
<dbReference type="Gene3D" id="3.40.50.720">
    <property type="entry name" value="NAD(P)-binding Rossmann-like Domain"/>
    <property type="match status" value="1"/>
</dbReference>
<dbReference type="NCBIfam" id="NF005559">
    <property type="entry name" value="PRK07231.1"/>
    <property type="match status" value="1"/>
</dbReference>
<dbReference type="RefSeq" id="WP_096180265.1">
    <property type="nucleotide sequence ID" value="NZ_BDUF01000004.1"/>
</dbReference>
<dbReference type="SUPFAM" id="SSF51735">
    <property type="entry name" value="NAD(P)-binding Rossmann-fold domains"/>
    <property type="match status" value="1"/>
</dbReference>
<dbReference type="FunFam" id="3.40.50.720:FF:000084">
    <property type="entry name" value="Short-chain dehydrogenase reductase"/>
    <property type="match status" value="1"/>
</dbReference>
<dbReference type="PROSITE" id="PS00061">
    <property type="entry name" value="ADH_SHORT"/>
    <property type="match status" value="1"/>
</dbReference>
<comment type="caution">
    <text evidence="3">The sequence shown here is derived from an EMBL/GenBank/DDBJ whole genome shotgun (WGS) entry which is preliminary data.</text>
</comment>
<evidence type="ECO:0000313" key="4">
    <source>
        <dbReference type="Proteomes" id="UP000217785"/>
    </source>
</evidence>
<accession>A0A292YF93</accession>
<gene>
    <name evidence="3" type="ORF">EFBL_0179</name>
</gene>
<dbReference type="Proteomes" id="UP000217785">
    <property type="component" value="Unassembled WGS sequence"/>
</dbReference>
<comment type="similarity">
    <text evidence="1">Belongs to the short-chain dehydrogenases/reductases (SDR) family.</text>
</comment>
<dbReference type="PRINTS" id="PR00080">
    <property type="entry name" value="SDRFAMILY"/>
</dbReference>
<dbReference type="InterPro" id="IPR036291">
    <property type="entry name" value="NAD(P)-bd_dom_sf"/>
</dbReference>
<dbReference type="EMBL" id="BDUF01000004">
    <property type="protein sequence ID" value="GAX88567.1"/>
    <property type="molecule type" value="Genomic_DNA"/>
</dbReference>
<dbReference type="InterPro" id="IPR002347">
    <property type="entry name" value="SDR_fam"/>
</dbReference>
<dbReference type="GO" id="GO:0008206">
    <property type="term" value="P:bile acid metabolic process"/>
    <property type="evidence" value="ECO:0007669"/>
    <property type="project" value="UniProtKB-ARBA"/>
</dbReference>
<evidence type="ECO:0000313" key="3">
    <source>
        <dbReference type="EMBL" id="GAX88567.1"/>
    </source>
</evidence>
<protein>
    <submittedName>
        <fullName evidence="3">Short-chain dehydrogenase</fullName>
    </submittedName>
</protein>
<dbReference type="PANTHER" id="PTHR43477">
    <property type="entry name" value="DIHYDROANTICAPSIN 7-DEHYDROGENASE"/>
    <property type="match status" value="1"/>
</dbReference>
<proteinExistence type="inferred from homology"/>
<dbReference type="Pfam" id="PF13561">
    <property type="entry name" value="adh_short_C2"/>
    <property type="match status" value="1"/>
</dbReference>
<dbReference type="InterPro" id="IPR051122">
    <property type="entry name" value="SDR_DHRS6-like"/>
</dbReference>
<name>A0A292YF93_9BACL</name>
<organism evidence="3 4">
    <name type="scientific">Effusibacillus lacus</name>
    <dbReference type="NCBI Taxonomy" id="1348429"/>
    <lineage>
        <taxon>Bacteria</taxon>
        <taxon>Bacillati</taxon>
        <taxon>Bacillota</taxon>
        <taxon>Bacilli</taxon>
        <taxon>Bacillales</taxon>
        <taxon>Alicyclobacillaceae</taxon>
        <taxon>Effusibacillus</taxon>
    </lineage>
</organism>
<dbReference type="PRINTS" id="PR00081">
    <property type="entry name" value="GDHRDH"/>
</dbReference>
<evidence type="ECO:0000256" key="2">
    <source>
        <dbReference type="ARBA" id="ARBA00023002"/>
    </source>
</evidence>
<sequence length="253" mass="27092">MRLHGEVAVITGATSGIGEAIARRFSEEGAKVAVVGRNKERGEAVVSAIKSRGGTASFFSVDVTSDKDVKNMVDSVIRHFGTLTIIVNNAGLVVPGTVIDMTPDQWENVFRTNVTSTYLVSHYSMPYLVKQRKGSVINISSEAGLKGFKDRSAYCAAKAAIVGLTKAMAVDHSGSGVRINCICPGTVETPMVQRVIDCHANPVLMREEFLLRRLTPYLGVPEDIAEAALYFALPENRYTTGAILSVDGGALAK</sequence>
<keyword evidence="4" id="KW-1185">Reference proteome</keyword>
<dbReference type="CDD" id="cd05233">
    <property type="entry name" value="SDR_c"/>
    <property type="match status" value="1"/>
</dbReference>
<reference evidence="4" key="1">
    <citation type="submission" date="2017-07" db="EMBL/GenBank/DDBJ databases">
        <title>Draft genome sequence of Effusibacillus lacus strain skLN1.</title>
        <authorList>
            <person name="Watanabe M."/>
            <person name="Kojima H."/>
            <person name="Fukui M."/>
        </authorList>
    </citation>
    <scope>NUCLEOTIDE SEQUENCE [LARGE SCALE GENOMIC DNA]</scope>
    <source>
        <strain evidence="4">skLN1</strain>
    </source>
</reference>
<dbReference type="AlphaFoldDB" id="A0A292YF93"/>
<dbReference type="InterPro" id="IPR020904">
    <property type="entry name" value="Sc_DH/Rdtase_CS"/>
</dbReference>